<feature type="compositionally biased region" description="Gly residues" evidence="1">
    <location>
        <begin position="299"/>
        <end position="311"/>
    </location>
</feature>
<protein>
    <submittedName>
        <fullName evidence="2">Uncharacterized protein</fullName>
    </submittedName>
</protein>
<accession>A0A0G4HFY2</accession>
<feature type="region of interest" description="Disordered" evidence="1">
    <location>
        <begin position="179"/>
        <end position="311"/>
    </location>
</feature>
<feature type="compositionally biased region" description="Basic and acidic residues" evidence="1">
    <location>
        <begin position="179"/>
        <end position="194"/>
    </location>
</feature>
<feature type="region of interest" description="Disordered" evidence="1">
    <location>
        <begin position="334"/>
        <end position="358"/>
    </location>
</feature>
<dbReference type="VEuPathDB" id="CryptoDB:Cvel_27189"/>
<sequence>MSNEDYIGLGNLFFLFVRTAGTAGKLFAAPVDLITFCYNTLKISLDAIQMWSSNNTDFLCPAILLGPKTVADFATQAIKALQRGKWFPESYFKGFAPDGSQGVTQSETAKAILYNAKLIAGVSPRDTSRKWVTDIHHLVDFIEFLQRSQADAVSILKEGSAHLPADSSEVERLHKRVDALNGERGEEGRQRWEGGEGVEGEANDLAEVGQGGVEEVQEEGEKGGDAEEQEEEEQDIAMGEGEVEEGGGLFYSDEDDAEKENEDDTEKENEDDAEKEKELLRQLAEIQKKKKTANKGKEGPGGASKKGGGGLYMVGTQSQGFRRVAPAALAVPNEFSSSLSSFSARSGRPTSMYKAQHY</sequence>
<evidence type="ECO:0000313" key="2">
    <source>
        <dbReference type="EMBL" id="CEM42984.1"/>
    </source>
</evidence>
<reference evidence="2" key="1">
    <citation type="submission" date="2014-11" db="EMBL/GenBank/DDBJ databases">
        <authorList>
            <person name="Otto D Thomas"/>
            <person name="Naeem Raeece"/>
        </authorList>
    </citation>
    <scope>NUCLEOTIDE SEQUENCE</scope>
</reference>
<dbReference type="EMBL" id="CDMZ01002584">
    <property type="protein sequence ID" value="CEM42984.1"/>
    <property type="molecule type" value="Genomic_DNA"/>
</dbReference>
<feature type="compositionally biased region" description="Acidic residues" evidence="1">
    <location>
        <begin position="226"/>
        <end position="245"/>
    </location>
</feature>
<dbReference type="AlphaFoldDB" id="A0A0G4HFY2"/>
<feature type="compositionally biased region" description="Acidic residues" evidence="1">
    <location>
        <begin position="252"/>
        <end position="273"/>
    </location>
</feature>
<evidence type="ECO:0000256" key="1">
    <source>
        <dbReference type="SAM" id="MobiDB-lite"/>
    </source>
</evidence>
<name>A0A0G4HFY2_9ALVE</name>
<proteinExistence type="predicted"/>
<organism evidence="2">
    <name type="scientific">Chromera velia CCMP2878</name>
    <dbReference type="NCBI Taxonomy" id="1169474"/>
    <lineage>
        <taxon>Eukaryota</taxon>
        <taxon>Sar</taxon>
        <taxon>Alveolata</taxon>
        <taxon>Colpodellida</taxon>
        <taxon>Chromeraceae</taxon>
        <taxon>Chromera</taxon>
    </lineage>
</organism>
<gene>
    <name evidence="2" type="ORF">Cvel_27189</name>
</gene>
<feature type="compositionally biased region" description="Low complexity" evidence="1">
    <location>
        <begin position="336"/>
        <end position="346"/>
    </location>
</feature>